<reference evidence="1 2" key="1">
    <citation type="submission" date="2019-03" db="EMBL/GenBank/DDBJ databases">
        <title>First draft genome of Liparis tanakae, snailfish: a comprehensive survey of snailfish specific genes.</title>
        <authorList>
            <person name="Kim W."/>
            <person name="Song I."/>
            <person name="Jeong J.-H."/>
            <person name="Kim D."/>
            <person name="Kim S."/>
            <person name="Ryu S."/>
            <person name="Song J.Y."/>
            <person name="Lee S.K."/>
        </authorList>
    </citation>
    <scope>NUCLEOTIDE SEQUENCE [LARGE SCALE GENOMIC DNA]</scope>
    <source>
        <tissue evidence="1">Muscle</tissue>
    </source>
</reference>
<name>A0A4Z2JB33_9TELE</name>
<sequence length="95" mass="11136">MVVVWYESMSSFCRNTRMPRTTRGANSARPVNSRVKKMWFSFGSDAIAFRSTMGAQDTPTEYMVMPVHWKFRISWKFPSPTLEEPSMRNPMFTEL</sequence>
<proteinExistence type="predicted"/>
<evidence type="ECO:0000313" key="2">
    <source>
        <dbReference type="Proteomes" id="UP000314294"/>
    </source>
</evidence>
<keyword evidence="2" id="KW-1185">Reference proteome</keyword>
<comment type="caution">
    <text evidence="1">The sequence shown here is derived from an EMBL/GenBank/DDBJ whole genome shotgun (WGS) entry which is preliminary data.</text>
</comment>
<protein>
    <submittedName>
        <fullName evidence="1">Uncharacterized protein</fullName>
    </submittedName>
</protein>
<dbReference type="Proteomes" id="UP000314294">
    <property type="component" value="Unassembled WGS sequence"/>
</dbReference>
<organism evidence="1 2">
    <name type="scientific">Liparis tanakae</name>
    <name type="common">Tanaka's snailfish</name>
    <dbReference type="NCBI Taxonomy" id="230148"/>
    <lineage>
        <taxon>Eukaryota</taxon>
        <taxon>Metazoa</taxon>
        <taxon>Chordata</taxon>
        <taxon>Craniata</taxon>
        <taxon>Vertebrata</taxon>
        <taxon>Euteleostomi</taxon>
        <taxon>Actinopterygii</taxon>
        <taxon>Neopterygii</taxon>
        <taxon>Teleostei</taxon>
        <taxon>Neoteleostei</taxon>
        <taxon>Acanthomorphata</taxon>
        <taxon>Eupercaria</taxon>
        <taxon>Perciformes</taxon>
        <taxon>Cottioidei</taxon>
        <taxon>Cottales</taxon>
        <taxon>Liparidae</taxon>
        <taxon>Liparis</taxon>
    </lineage>
</organism>
<dbReference type="AlphaFoldDB" id="A0A4Z2JB33"/>
<accession>A0A4Z2JB33</accession>
<gene>
    <name evidence="1" type="ORF">EYF80_002597</name>
</gene>
<dbReference type="EMBL" id="SRLO01000011">
    <property type="protein sequence ID" value="TNN87396.1"/>
    <property type="molecule type" value="Genomic_DNA"/>
</dbReference>
<evidence type="ECO:0000313" key="1">
    <source>
        <dbReference type="EMBL" id="TNN87396.1"/>
    </source>
</evidence>